<dbReference type="KEGG" id="chya:V22_37070"/>
<reference evidence="1 2" key="1">
    <citation type="submission" date="2019-02" db="EMBL/GenBank/DDBJ databases">
        <title>Deep-cultivation of Planctomycetes and their phenomic and genomic characterization uncovers novel biology.</title>
        <authorList>
            <person name="Wiegand S."/>
            <person name="Jogler M."/>
            <person name="Boedeker C."/>
            <person name="Pinto D."/>
            <person name="Vollmers J."/>
            <person name="Rivas-Marin E."/>
            <person name="Kohn T."/>
            <person name="Peeters S.H."/>
            <person name="Heuer A."/>
            <person name="Rast P."/>
            <person name="Oberbeckmann S."/>
            <person name="Bunk B."/>
            <person name="Jeske O."/>
            <person name="Meyerdierks A."/>
            <person name="Storesund J.E."/>
            <person name="Kallscheuer N."/>
            <person name="Luecker S."/>
            <person name="Lage O.M."/>
            <person name="Pohl T."/>
            <person name="Merkel B.J."/>
            <person name="Hornburger P."/>
            <person name="Mueller R.-W."/>
            <person name="Bruemmer F."/>
            <person name="Labrenz M."/>
            <person name="Spormann A.M."/>
            <person name="Op den Camp H."/>
            <person name="Overmann J."/>
            <person name="Amann R."/>
            <person name="Jetten M.S.M."/>
            <person name="Mascher T."/>
            <person name="Medema M.H."/>
            <person name="Devos D.P."/>
            <person name="Kaster A.-K."/>
            <person name="Ovreas L."/>
            <person name="Rohde M."/>
            <person name="Galperin M.Y."/>
            <person name="Jogler C."/>
        </authorList>
    </citation>
    <scope>NUCLEOTIDE SEQUENCE [LARGE SCALE GENOMIC DNA]</scope>
    <source>
        <strain evidence="1 2">V22</strain>
    </source>
</reference>
<dbReference type="EMBL" id="CP036316">
    <property type="protein sequence ID" value="QDT66440.1"/>
    <property type="molecule type" value="Genomic_DNA"/>
</dbReference>
<proteinExistence type="predicted"/>
<protein>
    <recommendedName>
        <fullName evidence="3">Carboxypeptidase regulatory-like domain-containing protein</fullName>
    </recommendedName>
</protein>
<evidence type="ECO:0008006" key="3">
    <source>
        <dbReference type="Google" id="ProtNLM"/>
    </source>
</evidence>
<evidence type="ECO:0000313" key="1">
    <source>
        <dbReference type="EMBL" id="QDT66440.1"/>
    </source>
</evidence>
<sequence>MKRAIYCLFVSAIIGCTGSSGPELGKVTGTVKVAGVATPNVLVVFEPVEGGRVSSARSDKSGNYKLTYTRDRDGAVLGLHNVKMMPILEAVEEEGEIIDFVGNAEQMALEEPPSFEKNDVEVKSGSNTIDFDIPAGTFD</sequence>
<dbReference type="RefSeq" id="WP_231734079.1">
    <property type="nucleotide sequence ID" value="NZ_CP036316.1"/>
</dbReference>
<dbReference type="PROSITE" id="PS51257">
    <property type="entry name" value="PROKAR_LIPOPROTEIN"/>
    <property type="match status" value="1"/>
</dbReference>
<keyword evidence="2" id="KW-1185">Reference proteome</keyword>
<dbReference type="Proteomes" id="UP000319976">
    <property type="component" value="Chromosome"/>
</dbReference>
<dbReference type="AlphaFoldDB" id="A0A517TDI2"/>
<gene>
    <name evidence="1" type="ORF">V22_37070</name>
</gene>
<organism evidence="1 2">
    <name type="scientific">Calycomorphotria hydatis</name>
    <dbReference type="NCBI Taxonomy" id="2528027"/>
    <lineage>
        <taxon>Bacteria</taxon>
        <taxon>Pseudomonadati</taxon>
        <taxon>Planctomycetota</taxon>
        <taxon>Planctomycetia</taxon>
        <taxon>Planctomycetales</taxon>
        <taxon>Planctomycetaceae</taxon>
        <taxon>Calycomorphotria</taxon>
    </lineage>
</organism>
<evidence type="ECO:0000313" key="2">
    <source>
        <dbReference type="Proteomes" id="UP000319976"/>
    </source>
</evidence>
<name>A0A517TDI2_9PLAN</name>
<accession>A0A517TDI2</accession>